<dbReference type="EMBL" id="BJUV01000001">
    <property type="protein sequence ID" value="GEK81857.1"/>
    <property type="molecule type" value="Genomic_DNA"/>
</dbReference>
<reference evidence="1 3" key="1">
    <citation type="submission" date="2019-07" db="EMBL/GenBank/DDBJ databases">
        <title>Whole genome shotgun sequence of Frigoribacterium faeni NBRC 103066.</title>
        <authorList>
            <person name="Hosoyama A."/>
            <person name="Uohara A."/>
            <person name="Ohji S."/>
            <person name="Ichikawa N."/>
        </authorList>
    </citation>
    <scope>NUCLEOTIDE SEQUENCE [LARGE SCALE GENOMIC DNA]</scope>
    <source>
        <strain evidence="1 3">NBRC 103066</strain>
    </source>
</reference>
<sequence length="126" mass="13406">MSLDLAAEREFVRVILADLIGDDGAAYTYIPERTVLPAYLVTPNSPYLSSGQTFATATLNLEVTYVSARGGNEKVTQEVDDNISSAITALMSAGISVNGADQPQSITLNGIAYLSQTIQISFTIDL</sequence>
<evidence type="ECO:0008006" key="5">
    <source>
        <dbReference type="Google" id="ProtNLM"/>
    </source>
</evidence>
<gene>
    <name evidence="2" type="ORF">FB463_000650</name>
    <name evidence="1" type="ORF">FFA01_01660</name>
</gene>
<dbReference type="EMBL" id="JACGWW010000001">
    <property type="protein sequence ID" value="MBA8812426.1"/>
    <property type="molecule type" value="Genomic_DNA"/>
</dbReference>
<name>A0A7W3PI07_9MICO</name>
<evidence type="ECO:0000313" key="1">
    <source>
        <dbReference type="EMBL" id="GEK81857.1"/>
    </source>
</evidence>
<comment type="caution">
    <text evidence="2">The sequence shown here is derived from an EMBL/GenBank/DDBJ whole genome shotgun (WGS) entry which is preliminary data.</text>
</comment>
<dbReference type="Proteomes" id="UP000522688">
    <property type="component" value="Unassembled WGS sequence"/>
</dbReference>
<dbReference type="AlphaFoldDB" id="A0A7W3PI07"/>
<evidence type="ECO:0000313" key="4">
    <source>
        <dbReference type="Proteomes" id="UP000522688"/>
    </source>
</evidence>
<dbReference type="RefSeq" id="WP_146851967.1">
    <property type="nucleotide sequence ID" value="NZ_BAAAHR010000002.1"/>
</dbReference>
<proteinExistence type="predicted"/>
<protein>
    <recommendedName>
        <fullName evidence="5">DUF3168 domain-containing protein</fullName>
    </recommendedName>
</protein>
<organism evidence="2 4">
    <name type="scientific">Frigoribacterium faeni</name>
    <dbReference type="NCBI Taxonomy" id="145483"/>
    <lineage>
        <taxon>Bacteria</taxon>
        <taxon>Bacillati</taxon>
        <taxon>Actinomycetota</taxon>
        <taxon>Actinomycetes</taxon>
        <taxon>Micrococcales</taxon>
        <taxon>Microbacteriaceae</taxon>
        <taxon>Frigoribacterium</taxon>
    </lineage>
</organism>
<evidence type="ECO:0000313" key="3">
    <source>
        <dbReference type="Proteomes" id="UP000321154"/>
    </source>
</evidence>
<dbReference type="Proteomes" id="UP000321154">
    <property type="component" value="Unassembled WGS sequence"/>
</dbReference>
<reference evidence="2 4" key="2">
    <citation type="submission" date="2020-07" db="EMBL/GenBank/DDBJ databases">
        <title>Sequencing the genomes of 1000 actinobacteria strains.</title>
        <authorList>
            <person name="Klenk H.-P."/>
        </authorList>
    </citation>
    <scope>NUCLEOTIDE SEQUENCE [LARGE SCALE GENOMIC DNA]</scope>
    <source>
        <strain evidence="2 4">DSM 10309</strain>
    </source>
</reference>
<keyword evidence="3" id="KW-1185">Reference proteome</keyword>
<accession>A0A7W3PI07</accession>
<evidence type="ECO:0000313" key="2">
    <source>
        <dbReference type="EMBL" id="MBA8812426.1"/>
    </source>
</evidence>